<dbReference type="InterPro" id="IPR024107">
    <property type="entry name" value="Tyr-tRNA-ligase_bac_1"/>
</dbReference>
<evidence type="ECO:0000313" key="12">
    <source>
        <dbReference type="Proteomes" id="UP000000496"/>
    </source>
</evidence>
<dbReference type="EMBL" id="FR872582">
    <property type="protein sequence ID" value="CCB88674.1"/>
    <property type="molecule type" value="Genomic_DNA"/>
</dbReference>
<feature type="binding site" evidence="8">
    <location>
        <position position="174"/>
    </location>
    <ligand>
        <name>L-tyrosine</name>
        <dbReference type="ChEBI" id="CHEBI:58315"/>
    </ligand>
</feature>
<gene>
    <name evidence="8 11" type="primary">tyrS</name>
    <name evidence="11" type="ordered locus">SNE_A07970</name>
</gene>
<dbReference type="FunFam" id="1.10.240.10:FF:000001">
    <property type="entry name" value="Tyrosine--tRNA ligase"/>
    <property type="match status" value="1"/>
</dbReference>
<evidence type="ECO:0000256" key="9">
    <source>
        <dbReference type="PROSITE-ProRule" id="PRU00182"/>
    </source>
</evidence>
<dbReference type="CDD" id="cd00805">
    <property type="entry name" value="TyrRS_core"/>
    <property type="match status" value="1"/>
</dbReference>
<dbReference type="KEGG" id="sng:SNE_A07970"/>
<dbReference type="CDD" id="cd00165">
    <property type="entry name" value="S4"/>
    <property type="match status" value="1"/>
</dbReference>
<accession>F8L7E4</accession>
<dbReference type="SUPFAM" id="SSF55174">
    <property type="entry name" value="Alpha-L RNA-binding motif"/>
    <property type="match status" value="1"/>
</dbReference>
<evidence type="ECO:0000256" key="5">
    <source>
        <dbReference type="ARBA" id="ARBA00022917"/>
    </source>
</evidence>
<dbReference type="RefSeq" id="WP_013943141.1">
    <property type="nucleotide sequence ID" value="NC_015713.1"/>
</dbReference>
<keyword evidence="5 8" id="KW-0648">Protein biosynthesis</keyword>
<keyword evidence="4 9" id="KW-0694">RNA-binding</keyword>
<sequence length="424" mass="47289">METVIDALEKRGFIDAISSDELRERVKQPLKLYIGFDPTANSLHLGNLVGIIALAWFQKYGHTPVILLGGGTGKIGDPSGKDTERPLLDENVLKANVEGIRKQFERCLDFSHPTAPPMMVNNDDWLSSYSLIEFLRDVGKHFRLGPMLGKDSVRSRLNSEEGMSFTEFSYQVLQGYDFYHLYKENSICLQMGGSDQWGNITAGIELTRKLIGESVFGMTYPLLTRSDGKKFGKSEEGAIWLDPEKTSPYQFYQHLIRVADADVTKLMRMLTFIDVREIEAFEAEIASGEFIPFAAQKRLAEEVTRFVHGEEGVQIALRVTAAIAPGSNASLDPEILEEIARDMPHVALDVSEVLDQKYTDVITKAGFVTSKSEAARLIQNGGAYLNNEKVEDPAFTITKKHLIGNKYVMLGSGKKKKMLIKIAP</sequence>
<dbReference type="PROSITE" id="PS00178">
    <property type="entry name" value="AA_TRNA_LIGASE_I"/>
    <property type="match status" value="1"/>
</dbReference>
<dbReference type="GO" id="GO:0005829">
    <property type="term" value="C:cytosol"/>
    <property type="evidence" value="ECO:0007669"/>
    <property type="project" value="TreeGrafter"/>
</dbReference>
<evidence type="ECO:0000256" key="2">
    <source>
        <dbReference type="ARBA" id="ARBA00022741"/>
    </source>
</evidence>
<comment type="subunit">
    <text evidence="8">Homodimer.</text>
</comment>
<dbReference type="InterPro" id="IPR002307">
    <property type="entry name" value="Tyr-tRNA-ligase"/>
</dbReference>
<dbReference type="NCBIfam" id="TIGR00234">
    <property type="entry name" value="tyrS"/>
    <property type="match status" value="1"/>
</dbReference>
<keyword evidence="1 8" id="KW-0436">Ligase</keyword>
<keyword evidence="8" id="KW-0963">Cytoplasm</keyword>
<dbReference type="InterPro" id="IPR036986">
    <property type="entry name" value="S4_RNA-bd_sf"/>
</dbReference>
<evidence type="ECO:0000256" key="7">
    <source>
        <dbReference type="ARBA" id="ARBA00048248"/>
    </source>
</evidence>
<dbReference type="SUPFAM" id="SSF52374">
    <property type="entry name" value="Nucleotidylyl transferase"/>
    <property type="match status" value="1"/>
</dbReference>
<keyword evidence="2 8" id="KW-0547">Nucleotide-binding</keyword>
<evidence type="ECO:0000256" key="4">
    <source>
        <dbReference type="ARBA" id="ARBA00022884"/>
    </source>
</evidence>
<comment type="catalytic activity">
    <reaction evidence="7 8">
        <text>tRNA(Tyr) + L-tyrosine + ATP = L-tyrosyl-tRNA(Tyr) + AMP + diphosphate + H(+)</text>
        <dbReference type="Rhea" id="RHEA:10220"/>
        <dbReference type="Rhea" id="RHEA-COMP:9706"/>
        <dbReference type="Rhea" id="RHEA-COMP:9707"/>
        <dbReference type="ChEBI" id="CHEBI:15378"/>
        <dbReference type="ChEBI" id="CHEBI:30616"/>
        <dbReference type="ChEBI" id="CHEBI:33019"/>
        <dbReference type="ChEBI" id="CHEBI:58315"/>
        <dbReference type="ChEBI" id="CHEBI:78442"/>
        <dbReference type="ChEBI" id="CHEBI:78536"/>
        <dbReference type="ChEBI" id="CHEBI:456215"/>
        <dbReference type="EC" id="6.1.1.1"/>
    </reaction>
</comment>
<feature type="short sequence motif" description="'HIGH' region" evidence="8">
    <location>
        <begin position="38"/>
        <end position="47"/>
    </location>
</feature>
<dbReference type="GO" id="GO:0003723">
    <property type="term" value="F:RNA binding"/>
    <property type="evidence" value="ECO:0007669"/>
    <property type="project" value="UniProtKB-KW"/>
</dbReference>
<dbReference type="InterPro" id="IPR001412">
    <property type="entry name" value="aa-tRNA-synth_I_CS"/>
</dbReference>
<comment type="similarity">
    <text evidence="8">Belongs to the class-I aminoacyl-tRNA synthetase family. TyrS type 1 subfamily.</text>
</comment>
<dbReference type="PROSITE" id="PS50889">
    <property type="entry name" value="S4"/>
    <property type="match status" value="1"/>
</dbReference>
<dbReference type="HAMAP" id="MF_02006">
    <property type="entry name" value="Tyr_tRNA_synth_type1"/>
    <property type="match status" value="1"/>
</dbReference>
<organism evidence="11 12">
    <name type="scientific">Simkania negevensis (strain ATCC VR-1471 / DSM 27360 / Z)</name>
    <dbReference type="NCBI Taxonomy" id="331113"/>
    <lineage>
        <taxon>Bacteria</taxon>
        <taxon>Pseudomonadati</taxon>
        <taxon>Chlamydiota</taxon>
        <taxon>Chlamydiia</taxon>
        <taxon>Parachlamydiales</taxon>
        <taxon>Simkaniaceae</taxon>
        <taxon>Simkania</taxon>
    </lineage>
</organism>
<dbReference type="Pfam" id="PF22421">
    <property type="entry name" value="SYY_C-terminal"/>
    <property type="match status" value="1"/>
</dbReference>
<dbReference type="eggNOG" id="COG0162">
    <property type="taxonomic scope" value="Bacteria"/>
</dbReference>
<evidence type="ECO:0000256" key="8">
    <source>
        <dbReference type="HAMAP-Rule" id="MF_02006"/>
    </source>
</evidence>
<dbReference type="EC" id="6.1.1.1" evidence="8"/>
<dbReference type="HOGENOM" id="CLU_024003_0_3_0"/>
<keyword evidence="3 8" id="KW-0067">ATP-binding</keyword>
<dbReference type="InterPro" id="IPR002305">
    <property type="entry name" value="aa-tRNA-synth_Ic"/>
</dbReference>
<proteinExistence type="inferred from homology"/>
<dbReference type="OrthoDB" id="9804243at2"/>
<feature type="short sequence motif" description="'KMSKS' region" evidence="8">
    <location>
        <begin position="230"/>
        <end position="234"/>
    </location>
</feature>
<dbReference type="Gene3D" id="3.10.290.10">
    <property type="entry name" value="RNA-binding S4 domain"/>
    <property type="match status" value="1"/>
</dbReference>
<feature type="binding site" evidence="8">
    <location>
        <position position="233"/>
    </location>
    <ligand>
        <name>ATP</name>
        <dbReference type="ChEBI" id="CHEBI:30616"/>
    </ligand>
</feature>
<dbReference type="InterPro" id="IPR024088">
    <property type="entry name" value="Tyr-tRNA-ligase_bac-type"/>
</dbReference>
<dbReference type="Gene3D" id="1.10.240.10">
    <property type="entry name" value="Tyrosyl-Transfer RNA Synthetase"/>
    <property type="match status" value="1"/>
</dbReference>
<dbReference type="Proteomes" id="UP000000496">
    <property type="component" value="Chromosome gsn.131"/>
</dbReference>
<dbReference type="InterPro" id="IPR054608">
    <property type="entry name" value="SYY-like_C"/>
</dbReference>
<dbReference type="Pfam" id="PF00579">
    <property type="entry name" value="tRNA-synt_1b"/>
    <property type="match status" value="1"/>
</dbReference>
<evidence type="ECO:0000256" key="6">
    <source>
        <dbReference type="ARBA" id="ARBA00023146"/>
    </source>
</evidence>
<evidence type="ECO:0000256" key="1">
    <source>
        <dbReference type="ARBA" id="ARBA00022598"/>
    </source>
</evidence>
<feature type="domain" description="Tyrosine--tRNA ligase SYY-like C-terminal" evidence="10">
    <location>
        <begin position="337"/>
        <end position="420"/>
    </location>
</feature>
<dbReference type="InterPro" id="IPR014729">
    <property type="entry name" value="Rossmann-like_a/b/a_fold"/>
</dbReference>
<dbReference type="Gene3D" id="3.40.50.620">
    <property type="entry name" value="HUPs"/>
    <property type="match status" value="1"/>
</dbReference>
<dbReference type="PANTHER" id="PTHR11766">
    <property type="entry name" value="TYROSYL-TRNA SYNTHETASE"/>
    <property type="match status" value="1"/>
</dbReference>
<dbReference type="PANTHER" id="PTHR11766:SF0">
    <property type="entry name" value="TYROSINE--TRNA LIGASE, MITOCHONDRIAL"/>
    <property type="match status" value="1"/>
</dbReference>
<dbReference type="STRING" id="331113.SNE_A07970"/>
<dbReference type="GO" id="GO:0004831">
    <property type="term" value="F:tyrosine-tRNA ligase activity"/>
    <property type="evidence" value="ECO:0007669"/>
    <property type="project" value="UniProtKB-UniRule"/>
</dbReference>
<dbReference type="AlphaFoldDB" id="F8L7E4"/>
<dbReference type="GO" id="GO:0006437">
    <property type="term" value="P:tyrosyl-tRNA aminoacylation"/>
    <property type="evidence" value="ECO:0007669"/>
    <property type="project" value="UniProtKB-UniRule"/>
</dbReference>
<evidence type="ECO:0000259" key="10">
    <source>
        <dbReference type="Pfam" id="PF22421"/>
    </source>
</evidence>
<comment type="subcellular location">
    <subcellularLocation>
        <location evidence="8">Cytoplasm</location>
    </subcellularLocation>
</comment>
<reference evidence="11 12" key="1">
    <citation type="journal article" date="2011" name="Mol. Biol. Evol.">
        <title>Unity in variety--the pan-genome of the Chlamydiae.</title>
        <authorList>
            <person name="Collingro A."/>
            <person name="Tischler P."/>
            <person name="Weinmaier T."/>
            <person name="Penz T."/>
            <person name="Heinz E."/>
            <person name="Brunham R.C."/>
            <person name="Read T.D."/>
            <person name="Bavoil P.M."/>
            <person name="Sachse K."/>
            <person name="Kahane S."/>
            <person name="Friedman M.G."/>
            <person name="Rattei T."/>
            <person name="Myers G.S."/>
            <person name="Horn M."/>
        </authorList>
    </citation>
    <scope>NUCLEOTIDE SEQUENCE [LARGE SCALE GENOMIC DNA]</scope>
    <source>
        <strain evidence="12">ATCC VR-1471 / Z</strain>
    </source>
</reference>
<evidence type="ECO:0000313" key="11">
    <source>
        <dbReference type="EMBL" id="CCB88674.1"/>
    </source>
</evidence>
<keyword evidence="6 8" id="KW-0030">Aminoacyl-tRNA synthetase</keyword>
<feature type="binding site" evidence="8">
    <location>
        <position position="170"/>
    </location>
    <ligand>
        <name>L-tyrosine</name>
        <dbReference type="ChEBI" id="CHEBI:58315"/>
    </ligand>
</feature>
<comment type="function">
    <text evidence="8">Catalyzes the attachment of tyrosine to tRNA(Tyr) in a two-step reaction: tyrosine is first activated by ATP to form Tyr-AMP and then transferred to the acceptor end of tRNA(Tyr).</text>
</comment>
<protein>
    <recommendedName>
        <fullName evidence="8">Tyrosine--tRNA ligase</fullName>
        <ecNumber evidence="8">6.1.1.1</ecNumber>
    </recommendedName>
    <alternativeName>
        <fullName evidence="8">Tyrosyl-tRNA synthetase</fullName>
        <shortName evidence="8">TyrRS</shortName>
    </alternativeName>
</protein>
<dbReference type="GO" id="GO:0005524">
    <property type="term" value="F:ATP binding"/>
    <property type="evidence" value="ECO:0007669"/>
    <property type="project" value="UniProtKB-UniRule"/>
</dbReference>
<feature type="binding site" evidence="8">
    <location>
        <position position="33"/>
    </location>
    <ligand>
        <name>L-tyrosine</name>
        <dbReference type="ChEBI" id="CHEBI:58315"/>
    </ligand>
</feature>
<dbReference type="PRINTS" id="PR01040">
    <property type="entry name" value="TRNASYNTHTYR"/>
</dbReference>
<name>F8L7E4_SIMNZ</name>
<keyword evidence="12" id="KW-1185">Reference proteome</keyword>
<evidence type="ECO:0000256" key="3">
    <source>
        <dbReference type="ARBA" id="ARBA00022840"/>
    </source>
</evidence>